<evidence type="ECO:0000256" key="4">
    <source>
        <dbReference type="ARBA" id="ARBA00012645"/>
    </source>
</evidence>
<evidence type="ECO:0000256" key="11">
    <source>
        <dbReference type="ARBA" id="ARBA00023136"/>
    </source>
</evidence>
<comment type="subcellular location">
    <subcellularLocation>
        <location evidence="1">Endoplasmic reticulum membrane</location>
        <topology evidence="1">Single-pass membrane protein</topology>
    </subcellularLocation>
</comment>
<comment type="similarity">
    <text evidence="3 14">Belongs to the glycosyltransferase group 1 family. Glycosyltransferase 4 subfamily.</text>
</comment>
<keyword evidence="18" id="KW-1185">Reference proteome</keyword>
<dbReference type="EC" id="2.4.1.131" evidence="4 14"/>
<dbReference type="InterPro" id="IPR031814">
    <property type="entry name" value="ALG11_N"/>
</dbReference>
<evidence type="ECO:0000259" key="15">
    <source>
        <dbReference type="Pfam" id="PF00534"/>
    </source>
</evidence>
<evidence type="ECO:0000256" key="1">
    <source>
        <dbReference type="ARBA" id="ARBA00004389"/>
    </source>
</evidence>
<dbReference type="Proteomes" id="UP001642540">
    <property type="component" value="Unassembled WGS sequence"/>
</dbReference>
<comment type="pathway">
    <text evidence="2 14">Protein modification; protein glycosylation.</text>
</comment>
<evidence type="ECO:0000256" key="3">
    <source>
        <dbReference type="ARBA" id="ARBA00009481"/>
    </source>
</evidence>
<protein>
    <recommendedName>
        <fullName evidence="5 14">GDP-Man:Man(3)GlcNAc(2)-PP-Dol alpha-1,2-mannosyltransferase</fullName>
        <ecNumber evidence="4 14">2.4.1.131</ecNumber>
    </recommendedName>
</protein>
<keyword evidence="9 14" id="KW-0256">Endoplasmic reticulum</keyword>
<dbReference type="PANTHER" id="PTHR45919">
    <property type="entry name" value="GDP-MAN:MAN(3)GLCNAC(2)-PP-DOL ALPHA-1,2-MANNOSYLTRANSFERASE"/>
    <property type="match status" value="1"/>
</dbReference>
<comment type="function">
    <text evidence="13">GDP-Man:Man(3)GlcNAc(2)-PP-Dol alpha-1,2-mannosyltransferase that operates in the biosynthetic pathway of dolichol-linked oligosaccharides, the glycan precursors employed in protein asparagine (N)-glycosylation. The assembly of dolichol-linked oligosaccharides begins on the cytosolic side of the endoplasmic reticulum membrane and finishes in its lumen. The sequential addition of sugars to dolichol pyrophosphate produces dolichol-linked oligosaccharides containing fourteen sugars, including two GlcNAcs, nine mannoses and three glucoses. Once assembled, the oligosaccharide is transferred from the lipid to nascent proteins by oligosaccharyltransferases. Catalyzes, on the cytoplasmic face of the endoplasmic reticulum, the addition of the fourth and fifth mannose residues to the dolichol-linked oligosaccharide chain, to produce Man(5)GlcNAc(2)-PP-dolichol core oligosaccharide. Man(5)GlcNAc(2)-PP-dolichol is a substrate for ALG3, the following enzyme in the biosynthetic pathway.</text>
</comment>
<dbReference type="InterPro" id="IPR038013">
    <property type="entry name" value="ALG11"/>
</dbReference>
<proteinExistence type="inferred from homology"/>
<dbReference type="InterPro" id="IPR001296">
    <property type="entry name" value="Glyco_trans_1"/>
</dbReference>
<evidence type="ECO:0000256" key="13">
    <source>
        <dbReference type="ARBA" id="ARBA00045128"/>
    </source>
</evidence>
<dbReference type="Pfam" id="PF15924">
    <property type="entry name" value="ALG11_N"/>
    <property type="match status" value="1"/>
</dbReference>
<feature type="transmembrane region" description="Helical" evidence="14">
    <location>
        <begin position="19"/>
        <end position="38"/>
    </location>
</feature>
<evidence type="ECO:0000256" key="2">
    <source>
        <dbReference type="ARBA" id="ARBA00004922"/>
    </source>
</evidence>
<evidence type="ECO:0000313" key="18">
    <source>
        <dbReference type="Proteomes" id="UP001642540"/>
    </source>
</evidence>
<dbReference type="EMBL" id="CAXLJM020000002">
    <property type="protein sequence ID" value="CAL8068913.1"/>
    <property type="molecule type" value="Genomic_DNA"/>
</dbReference>
<evidence type="ECO:0000256" key="14">
    <source>
        <dbReference type="RuleBase" id="RU367051"/>
    </source>
</evidence>
<keyword evidence="7 14" id="KW-0808">Transferase</keyword>
<dbReference type="Pfam" id="PF00534">
    <property type="entry name" value="Glycos_transf_1"/>
    <property type="match status" value="1"/>
</dbReference>
<comment type="catalytic activity">
    <reaction evidence="12 14">
        <text>an alpha-D-Man-(1-&gt;3)-[alpha-D-Man-(1-&gt;6)]-beta-D-Man-(1-&gt;4)-beta-D-GlcNAc-(1-&gt;4)-alpha-D-GlcNAc-diphospho-di-trans,poly-cis-dolichol + 2 GDP-alpha-D-mannose = an alpha-D-Man-(1-&gt;2)-alpha-D-Man-(1-&gt;2)-alpha-D-Man-(1-&gt;3)-[alpha-D-Man-(1-&gt;6)]-beta-D-Man-(1-&gt;4)-beta-D-GlcNAc-(1-&gt;4)-alpha-D-GlcNAc-diphospho-di-trans,poly-cis-dolichol + 2 GDP + 2 H(+)</text>
        <dbReference type="Rhea" id="RHEA:29523"/>
        <dbReference type="Rhea" id="RHEA-COMP:19515"/>
        <dbReference type="Rhea" id="RHEA-COMP:19516"/>
        <dbReference type="ChEBI" id="CHEBI:15378"/>
        <dbReference type="ChEBI" id="CHEBI:57527"/>
        <dbReference type="ChEBI" id="CHEBI:58189"/>
        <dbReference type="ChEBI" id="CHEBI:132511"/>
        <dbReference type="ChEBI" id="CHEBI:132515"/>
        <dbReference type="EC" id="2.4.1.131"/>
    </reaction>
    <physiologicalReaction direction="left-to-right" evidence="12 14">
        <dbReference type="Rhea" id="RHEA:29524"/>
    </physiologicalReaction>
</comment>
<feature type="domain" description="Glycosyl transferase family 1" evidence="15">
    <location>
        <begin position="290"/>
        <end position="467"/>
    </location>
</feature>
<dbReference type="SUPFAM" id="SSF53756">
    <property type="entry name" value="UDP-Glycosyltransferase/glycogen phosphorylase"/>
    <property type="match status" value="1"/>
</dbReference>
<dbReference type="CDD" id="cd03806">
    <property type="entry name" value="GT4_ALG11-like"/>
    <property type="match status" value="1"/>
</dbReference>
<evidence type="ECO:0000256" key="8">
    <source>
        <dbReference type="ARBA" id="ARBA00022692"/>
    </source>
</evidence>
<gene>
    <name evidence="17" type="ORF">ODALV1_LOCUS525</name>
</gene>
<reference evidence="17 18" key="1">
    <citation type="submission" date="2024-08" db="EMBL/GenBank/DDBJ databases">
        <authorList>
            <person name="Cucini C."/>
            <person name="Frati F."/>
        </authorList>
    </citation>
    <scope>NUCLEOTIDE SEQUENCE [LARGE SCALE GENOMIC DNA]</scope>
</reference>
<dbReference type="Gene3D" id="3.40.50.2000">
    <property type="entry name" value="Glycogen Phosphorylase B"/>
    <property type="match status" value="1"/>
</dbReference>
<evidence type="ECO:0000313" key="17">
    <source>
        <dbReference type="EMBL" id="CAL8068913.1"/>
    </source>
</evidence>
<keyword evidence="8 14" id="KW-0812">Transmembrane</keyword>
<organism evidence="17 18">
    <name type="scientific">Orchesella dallaii</name>
    <dbReference type="NCBI Taxonomy" id="48710"/>
    <lineage>
        <taxon>Eukaryota</taxon>
        <taxon>Metazoa</taxon>
        <taxon>Ecdysozoa</taxon>
        <taxon>Arthropoda</taxon>
        <taxon>Hexapoda</taxon>
        <taxon>Collembola</taxon>
        <taxon>Entomobryomorpha</taxon>
        <taxon>Entomobryoidea</taxon>
        <taxon>Orchesellidae</taxon>
        <taxon>Orchesellinae</taxon>
        <taxon>Orchesella</taxon>
    </lineage>
</organism>
<feature type="domain" description="ALG11 mannosyltransferase N-terminal" evidence="16">
    <location>
        <begin position="55"/>
        <end position="265"/>
    </location>
</feature>
<evidence type="ECO:0000256" key="7">
    <source>
        <dbReference type="ARBA" id="ARBA00022679"/>
    </source>
</evidence>
<name>A0ABP1PIX2_9HEXA</name>
<evidence type="ECO:0000256" key="10">
    <source>
        <dbReference type="ARBA" id="ARBA00022989"/>
    </source>
</evidence>
<sequence>MSCGEGGGGCLGRGVCNLIYIWTVSSFLVFITFLSSLLNGKNKTIRETEDGKRKRTIAFFHPYCNAGGGGERVLWAALRSLQQSSSAKTPDHFIIYTGDVGASPSDILSKARNNFNIIISPTNVEFIFLSRRNWVESSPFPIFTLLGQSLGSIYLGLEAFSSFVPDVFIDTMGYAFTLPLFKYLGNSRVAAYVHYPTISTDMLSRVAQRDLSYNNQGMVANSATLSSAKLIYYRVFAWIYSWAGRKSEVTMVNSSWTEGHILQLWRKPETTFKVYPPCDVRAFKELVRHDEDQEKRSINIVSVAQFRPEKDHQLQIKAMKELKEMVEPEVWQRLRLVLLGSVRNEGDQERVDGLKELSRDLGVEKNCVFQVNFSFDTLKKELVDGLLGIHTMWNEHFGISVVECMAAGLLMVANKSGGPLMDIVVDDEEGDRNGFLAQDEHEYARVIKNILGMSPDLQERIRKRARSSVDRFSDQEFETNFRKALEIILKT</sequence>
<keyword evidence="11 14" id="KW-0472">Membrane</keyword>
<evidence type="ECO:0000256" key="5">
    <source>
        <dbReference type="ARBA" id="ARBA00022018"/>
    </source>
</evidence>
<evidence type="ECO:0000256" key="9">
    <source>
        <dbReference type="ARBA" id="ARBA00022824"/>
    </source>
</evidence>
<evidence type="ECO:0000256" key="6">
    <source>
        <dbReference type="ARBA" id="ARBA00022676"/>
    </source>
</evidence>
<comment type="caution">
    <text evidence="17">The sequence shown here is derived from an EMBL/GenBank/DDBJ whole genome shotgun (WGS) entry which is preliminary data.</text>
</comment>
<accession>A0ABP1PIX2</accession>
<keyword evidence="10 14" id="KW-1133">Transmembrane helix</keyword>
<evidence type="ECO:0000256" key="12">
    <source>
        <dbReference type="ARBA" id="ARBA00045065"/>
    </source>
</evidence>
<dbReference type="PANTHER" id="PTHR45919:SF1">
    <property type="entry name" value="GDP-MAN:MAN(3)GLCNAC(2)-PP-DOL ALPHA-1,2-MANNOSYLTRANSFERASE"/>
    <property type="match status" value="1"/>
</dbReference>
<evidence type="ECO:0000259" key="16">
    <source>
        <dbReference type="Pfam" id="PF15924"/>
    </source>
</evidence>
<keyword evidence="6 14" id="KW-0328">Glycosyltransferase</keyword>